<dbReference type="InterPro" id="IPR041373">
    <property type="entry name" value="RT_RNaseH"/>
</dbReference>
<dbReference type="InterPro" id="IPR000477">
    <property type="entry name" value="RT_dom"/>
</dbReference>
<feature type="region of interest" description="Disordered" evidence="7">
    <location>
        <begin position="1452"/>
        <end position="1509"/>
    </location>
</feature>
<organism evidence="11 12">
    <name type="scientific">Chara braunii</name>
    <name type="common">Braun's stonewort</name>
    <dbReference type="NCBI Taxonomy" id="69332"/>
    <lineage>
        <taxon>Eukaryota</taxon>
        <taxon>Viridiplantae</taxon>
        <taxon>Streptophyta</taxon>
        <taxon>Charophyceae</taxon>
        <taxon>Charales</taxon>
        <taxon>Characeae</taxon>
        <taxon>Chara</taxon>
    </lineage>
</organism>
<feature type="region of interest" description="Disordered" evidence="7">
    <location>
        <begin position="1242"/>
        <end position="1282"/>
    </location>
</feature>
<keyword evidence="2" id="KW-0548">Nucleotidyltransferase</keyword>
<dbReference type="InterPro" id="IPR012337">
    <property type="entry name" value="RNaseH-like_sf"/>
</dbReference>
<sequence length="1577" mass="178790">MSQGGGASSGPKKGLTLDDLIAAIDRHERNPSNIPKVDTFHFCGERVSEWLERVEQAVVERSDVVKFQRILQYVLHSYHQEVKKVIDAAQGSWERFKEGMQRKYRLGDGLLTTTDLEAMNKEDFTTIGTFVQEFKKRARKVHGISEEAQCSIFLGLLTASKAVELTRHGGGSTKLTWATIDRGVEVGCLDQVEQRQVCLQRQKRKKRDATASGTPGVKRIITDVLAQLGYATEPVVQRRVVTAVQVKGKESVVGEAVEEELWEEEEPVPSYLTKAQRKAARTRSQAKVSANLEPSRREIEPGKKKEAMEVEDDDNEEEEDERLRREEDQRAEQRARKKRAREEVEPVVRDGPPKRKKYAVWLEEGFDVERVIDRLLEGHNDLMTLKEILASAPRLRDELKGRLSRRLVPNVHLGTILPKEAEWAESGTKMDWKCVACDTVDLVVKGSKCASMVDTGAEMNIIREEDAIRFGLDIDRSDCGPCRINEGNEGKLIIGEPDFLLPQERALMVELMKRRHRAYAFSDEERGRLNVDRIPMIRIHTVPHEPWNMRGARYPNPDEEKKVVDYLDGKIRTHVADYSSGPYASPWFCFIKPNGTLRWVQDLQRLNAVTVRDAGGLPNADALSESCAGRPIISLIDLYSGYDQFPVYPPDRPVTAMHTPRGLIHMNVAPQGWTNAVAMVQRAIIRAMQSVSPHITQPYIDDLAVKGSTVKENDEVSPEQEEVVARMKEEFREGGLVLGAPDYDATETRPFIVETDAGPTALGGVLIQADMEGKERPLRFESRTLCTTERNYSQFKRETLAVLHCLRIFRNYIFGRRFIFRVDPTALAYSLRNYVPSDPTVARWLVYIWMFNFELERIPGSKNRADGLSRINWDKQEGEAVENTPPLDEFLDQEEDVRLHINKWSPRVPGCLGYPIWQAPSGYEHRAELILKPFEEEDPWGGKDVQWMMELALVSSHSLVEDMRTIEEGPGQVERHEDLMGGMYLLVNTLLQESLDQSGSLNPIGNVDEVPQSQDDEFEEGEIKETFRAEEYDGIYLELGLLLSCDMRLRDASDRAQRMLQRYLVRGGHLFVRREVENPRRVVCGRNRQIDVIAALHDGIAGGHRGVQATYAKISELYYWDGMMDMVGKGKFCRSCVPCQERSRLKQGEPLHPRLEREVGAVVHLDLLFMPLGDQGYNYIFDARDNLSGFVDGRAIHAKTGSVLVSCIGEYCLRYPFVREFVMDRGSKFTCQEVQELLSRSDFTKTAMPRGGRGTPPPRRPLGASGGYERHGPRHRESTPEYDGDDIELFFDSFWEHACRMGWTVTRGIEGLRGVGRFEGPIARIRREATTRSEVEMRMQELRPSPVGPDGRPIRLEVGNASDFIPAFEWFMQGQRIPRDDWMQTLPLWTRKAERPLARQATFDRHLLLDSDLAEKKIKEAGHGVCLEAMEVEIQELRALVASQTTIIESLRQRSQGEVDKPVSSRQGEQRQPEHGLPGQPSAAETRQEPPMGRVILEPEEARTQREAEREAFEFRAPTELVTLPIAAAGPVVPLAVEDGLPPFSIEPAQGSTEGSMDVLIEAVHSMQEETSLFSLE</sequence>
<dbReference type="InterPro" id="IPR043128">
    <property type="entry name" value="Rev_trsase/Diguanyl_cyclase"/>
</dbReference>
<dbReference type="FunFam" id="3.10.20.370:FF:000001">
    <property type="entry name" value="Retrovirus-related Pol polyprotein from transposon 17.6-like protein"/>
    <property type="match status" value="1"/>
</dbReference>
<name>A0A388LCB1_CHABU</name>
<dbReference type="EMBL" id="BFEA01000329">
    <property type="protein sequence ID" value="GBG79833.1"/>
    <property type="molecule type" value="Genomic_DNA"/>
</dbReference>
<dbReference type="CDD" id="cd01647">
    <property type="entry name" value="RT_LTR"/>
    <property type="match status" value="1"/>
</dbReference>
<dbReference type="Gene3D" id="3.30.420.10">
    <property type="entry name" value="Ribonuclease H-like superfamily/Ribonuclease H"/>
    <property type="match status" value="1"/>
</dbReference>
<dbReference type="Pfam" id="PF17917">
    <property type="entry name" value="RT_RNaseH"/>
    <property type="match status" value="1"/>
</dbReference>
<feature type="domain" description="Integrase zinc-binding" evidence="10">
    <location>
        <begin position="1089"/>
        <end position="1142"/>
    </location>
</feature>
<protein>
    <recommendedName>
        <fullName evidence="13">Reverse transcriptase</fullName>
    </recommendedName>
</protein>
<proteinExistence type="predicted"/>
<dbReference type="SUPFAM" id="SSF56672">
    <property type="entry name" value="DNA/RNA polymerases"/>
    <property type="match status" value="1"/>
</dbReference>
<feature type="compositionally biased region" description="Acidic residues" evidence="7">
    <location>
        <begin position="309"/>
        <end position="320"/>
    </location>
</feature>
<dbReference type="GO" id="GO:0004519">
    <property type="term" value="F:endonuclease activity"/>
    <property type="evidence" value="ECO:0007669"/>
    <property type="project" value="UniProtKB-KW"/>
</dbReference>
<evidence type="ECO:0000256" key="2">
    <source>
        <dbReference type="ARBA" id="ARBA00022695"/>
    </source>
</evidence>
<dbReference type="GO" id="GO:0016787">
    <property type="term" value="F:hydrolase activity"/>
    <property type="evidence" value="ECO:0007669"/>
    <property type="project" value="UniProtKB-KW"/>
</dbReference>
<comment type="caution">
    <text evidence="11">The sequence shown here is derived from an EMBL/GenBank/DDBJ whole genome shotgun (WGS) entry which is preliminary data.</text>
</comment>
<dbReference type="PANTHER" id="PTHR37984">
    <property type="entry name" value="PROTEIN CBG26694"/>
    <property type="match status" value="1"/>
</dbReference>
<keyword evidence="1" id="KW-0808">Transferase</keyword>
<dbReference type="Proteomes" id="UP000265515">
    <property type="component" value="Unassembled WGS sequence"/>
</dbReference>
<dbReference type="InterPro" id="IPR043502">
    <property type="entry name" value="DNA/RNA_pol_sf"/>
</dbReference>
<evidence type="ECO:0008006" key="13">
    <source>
        <dbReference type="Google" id="ProtNLM"/>
    </source>
</evidence>
<evidence type="ECO:0000313" key="11">
    <source>
        <dbReference type="EMBL" id="GBG79833.1"/>
    </source>
</evidence>
<feature type="domain" description="Reverse transcriptase" evidence="8">
    <location>
        <begin position="592"/>
        <end position="736"/>
    </location>
</feature>
<feature type="region of interest" description="Disordered" evidence="7">
    <location>
        <begin position="273"/>
        <end position="349"/>
    </location>
</feature>
<keyword evidence="6" id="KW-0695">RNA-directed DNA polymerase</keyword>
<dbReference type="InterPro" id="IPR050951">
    <property type="entry name" value="Retrovirus_Pol_polyprotein"/>
</dbReference>
<keyword evidence="3" id="KW-0540">Nuclease</keyword>
<evidence type="ECO:0000256" key="1">
    <source>
        <dbReference type="ARBA" id="ARBA00022679"/>
    </source>
</evidence>
<dbReference type="GO" id="GO:0003964">
    <property type="term" value="F:RNA-directed DNA polymerase activity"/>
    <property type="evidence" value="ECO:0007669"/>
    <property type="project" value="UniProtKB-KW"/>
</dbReference>
<dbReference type="Pfam" id="PF17921">
    <property type="entry name" value="Integrase_H2C2"/>
    <property type="match status" value="1"/>
</dbReference>
<evidence type="ECO:0000256" key="3">
    <source>
        <dbReference type="ARBA" id="ARBA00022722"/>
    </source>
</evidence>
<feature type="domain" description="Reverse transcriptase RNase H-like" evidence="9">
    <location>
        <begin position="748"/>
        <end position="848"/>
    </location>
</feature>
<dbReference type="Pfam" id="PF00078">
    <property type="entry name" value="RVT_1"/>
    <property type="match status" value="1"/>
</dbReference>
<evidence type="ECO:0000256" key="5">
    <source>
        <dbReference type="ARBA" id="ARBA00022801"/>
    </source>
</evidence>
<feature type="compositionally biased region" description="Basic and acidic residues" evidence="7">
    <location>
        <begin position="294"/>
        <end position="308"/>
    </location>
</feature>
<keyword evidence="12" id="KW-1185">Reference proteome</keyword>
<dbReference type="Gene3D" id="3.10.10.10">
    <property type="entry name" value="HIV Type 1 Reverse Transcriptase, subunit A, domain 1"/>
    <property type="match status" value="1"/>
</dbReference>
<dbReference type="Gene3D" id="3.10.20.370">
    <property type="match status" value="1"/>
</dbReference>
<dbReference type="PANTHER" id="PTHR37984:SF5">
    <property type="entry name" value="PROTEIN NYNRIN-LIKE"/>
    <property type="match status" value="1"/>
</dbReference>
<feature type="compositionally biased region" description="Basic and acidic residues" evidence="7">
    <location>
        <begin position="1452"/>
        <end position="1474"/>
    </location>
</feature>
<gene>
    <name evidence="11" type="ORF">CBR_g30097</name>
</gene>
<dbReference type="Gramene" id="GBG79833">
    <property type="protein sequence ID" value="GBG79833"/>
    <property type="gene ID" value="CBR_g30097"/>
</dbReference>
<evidence type="ECO:0000259" key="8">
    <source>
        <dbReference type="Pfam" id="PF00078"/>
    </source>
</evidence>
<dbReference type="SUPFAM" id="SSF53098">
    <property type="entry name" value="Ribonuclease H-like"/>
    <property type="match status" value="1"/>
</dbReference>
<evidence type="ECO:0000259" key="9">
    <source>
        <dbReference type="Pfam" id="PF17917"/>
    </source>
</evidence>
<dbReference type="InterPro" id="IPR036397">
    <property type="entry name" value="RNaseH_sf"/>
</dbReference>
<evidence type="ECO:0000256" key="6">
    <source>
        <dbReference type="ARBA" id="ARBA00022918"/>
    </source>
</evidence>
<dbReference type="Gene3D" id="3.30.70.270">
    <property type="match status" value="1"/>
</dbReference>
<accession>A0A388LCB1</accession>
<dbReference type="Gene3D" id="1.10.340.70">
    <property type="match status" value="1"/>
</dbReference>
<feature type="compositionally biased region" description="Basic and acidic residues" evidence="7">
    <location>
        <begin position="1500"/>
        <end position="1509"/>
    </location>
</feature>
<keyword evidence="4" id="KW-0255">Endonuclease</keyword>
<dbReference type="CDD" id="cd09274">
    <property type="entry name" value="RNase_HI_RT_Ty3"/>
    <property type="match status" value="1"/>
</dbReference>
<dbReference type="InterPro" id="IPR041588">
    <property type="entry name" value="Integrase_H2C2"/>
</dbReference>
<evidence type="ECO:0000256" key="7">
    <source>
        <dbReference type="SAM" id="MobiDB-lite"/>
    </source>
</evidence>
<feature type="compositionally biased region" description="Basic and acidic residues" evidence="7">
    <location>
        <begin position="1268"/>
        <end position="1279"/>
    </location>
</feature>
<evidence type="ECO:0000259" key="10">
    <source>
        <dbReference type="Pfam" id="PF17921"/>
    </source>
</evidence>
<feature type="compositionally biased region" description="Basic and acidic residues" evidence="7">
    <location>
        <begin position="321"/>
        <end position="349"/>
    </location>
</feature>
<evidence type="ECO:0000313" key="12">
    <source>
        <dbReference type="Proteomes" id="UP000265515"/>
    </source>
</evidence>
<keyword evidence="5" id="KW-0378">Hydrolase</keyword>
<reference evidence="11 12" key="1">
    <citation type="journal article" date="2018" name="Cell">
        <title>The Chara Genome: Secondary Complexity and Implications for Plant Terrestrialization.</title>
        <authorList>
            <person name="Nishiyama T."/>
            <person name="Sakayama H."/>
            <person name="Vries J.D."/>
            <person name="Buschmann H."/>
            <person name="Saint-Marcoux D."/>
            <person name="Ullrich K.K."/>
            <person name="Haas F.B."/>
            <person name="Vanderstraeten L."/>
            <person name="Becker D."/>
            <person name="Lang D."/>
            <person name="Vosolsobe S."/>
            <person name="Rombauts S."/>
            <person name="Wilhelmsson P.K.I."/>
            <person name="Janitza P."/>
            <person name="Kern R."/>
            <person name="Heyl A."/>
            <person name="Rumpler F."/>
            <person name="Villalobos L.I.A.C."/>
            <person name="Clay J.M."/>
            <person name="Skokan R."/>
            <person name="Toyoda A."/>
            <person name="Suzuki Y."/>
            <person name="Kagoshima H."/>
            <person name="Schijlen E."/>
            <person name="Tajeshwar N."/>
            <person name="Catarino B."/>
            <person name="Hetherington A.J."/>
            <person name="Saltykova A."/>
            <person name="Bonnot C."/>
            <person name="Breuninger H."/>
            <person name="Symeonidi A."/>
            <person name="Radhakrishnan G.V."/>
            <person name="Van Nieuwerburgh F."/>
            <person name="Deforce D."/>
            <person name="Chang C."/>
            <person name="Karol K.G."/>
            <person name="Hedrich R."/>
            <person name="Ulvskov P."/>
            <person name="Glockner G."/>
            <person name="Delwiche C.F."/>
            <person name="Petrasek J."/>
            <person name="Van de Peer Y."/>
            <person name="Friml J."/>
            <person name="Beilby M."/>
            <person name="Dolan L."/>
            <person name="Kohara Y."/>
            <person name="Sugano S."/>
            <person name="Fujiyama A."/>
            <person name="Delaux P.-M."/>
            <person name="Quint M."/>
            <person name="TheiBen G."/>
            <person name="Hagemann M."/>
            <person name="Harholt J."/>
            <person name="Dunand C."/>
            <person name="Zachgo S."/>
            <person name="Langdale J."/>
            <person name="Maumus F."/>
            <person name="Straeten D.V.D."/>
            <person name="Gould S.B."/>
            <person name="Rensing S.A."/>
        </authorList>
    </citation>
    <scope>NUCLEOTIDE SEQUENCE [LARGE SCALE GENOMIC DNA]</scope>
    <source>
        <strain evidence="11 12">S276</strain>
    </source>
</reference>
<evidence type="ECO:0000256" key="4">
    <source>
        <dbReference type="ARBA" id="ARBA00022759"/>
    </source>
</evidence>
<dbReference type="GO" id="GO:0003676">
    <property type="term" value="F:nucleic acid binding"/>
    <property type="evidence" value="ECO:0007669"/>
    <property type="project" value="InterPro"/>
</dbReference>